<comment type="cofactor">
    <cofactor evidence="13">
        <name>Mg(2+)</name>
        <dbReference type="ChEBI" id="CHEBI:18420"/>
    </cofactor>
    <text evidence="13">Binds 1 Mg(2+) ion per subunit.</text>
</comment>
<evidence type="ECO:0000256" key="2">
    <source>
        <dbReference type="ARBA" id="ARBA00006997"/>
    </source>
</evidence>
<dbReference type="InterPro" id="IPR023000">
    <property type="entry name" value="Shikimate_kinase_CS"/>
</dbReference>
<dbReference type="PRINTS" id="PR01100">
    <property type="entry name" value="SHIKIMTKNASE"/>
</dbReference>
<keyword evidence="6 13" id="KW-0808">Transferase</keyword>
<dbReference type="Pfam" id="PF01202">
    <property type="entry name" value="SKI"/>
    <property type="match status" value="1"/>
</dbReference>
<feature type="domain" description="Ubiquitin-like protease family profile" evidence="15">
    <location>
        <begin position="2857"/>
        <end position="3028"/>
    </location>
</feature>
<feature type="compositionally biased region" description="Basic and acidic residues" evidence="14">
    <location>
        <begin position="570"/>
        <end position="582"/>
    </location>
</feature>
<dbReference type="HAMAP" id="MF_00109">
    <property type="entry name" value="Shikimate_kinase"/>
    <property type="match status" value="1"/>
</dbReference>
<evidence type="ECO:0000256" key="3">
    <source>
        <dbReference type="ARBA" id="ARBA00012154"/>
    </source>
</evidence>
<feature type="binding site" evidence="13">
    <location>
        <position position="2672"/>
    </location>
    <ligand>
        <name>Mg(2+)</name>
        <dbReference type="ChEBI" id="CHEBI:18420"/>
    </ligand>
</feature>
<feature type="compositionally biased region" description="Low complexity" evidence="14">
    <location>
        <begin position="477"/>
        <end position="499"/>
    </location>
</feature>
<evidence type="ECO:0000256" key="6">
    <source>
        <dbReference type="ARBA" id="ARBA00022679"/>
    </source>
</evidence>
<keyword evidence="9" id="KW-0378">Hydrolase</keyword>
<comment type="catalytic activity">
    <reaction evidence="12 13">
        <text>shikimate + ATP = 3-phosphoshikimate + ADP + H(+)</text>
        <dbReference type="Rhea" id="RHEA:13121"/>
        <dbReference type="ChEBI" id="CHEBI:15378"/>
        <dbReference type="ChEBI" id="CHEBI:30616"/>
        <dbReference type="ChEBI" id="CHEBI:36208"/>
        <dbReference type="ChEBI" id="CHEBI:145989"/>
        <dbReference type="ChEBI" id="CHEBI:456216"/>
        <dbReference type="EC" id="2.7.1.71"/>
    </reaction>
</comment>
<comment type="subunit">
    <text evidence="13">Monomer.</text>
</comment>
<dbReference type="GO" id="GO:0008234">
    <property type="term" value="F:cysteine-type peptidase activity"/>
    <property type="evidence" value="ECO:0007669"/>
    <property type="project" value="InterPro"/>
</dbReference>
<dbReference type="InterPro" id="IPR027417">
    <property type="entry name" value="P-loop_NTPase"/>
</dbReference>
<keyword evidence="13" id="KW-0460">Magnesium</keyword>
<feature type="binding site" evidence="13">
    <location>
        <position position="2714"/>
    </location>
    <ligand>
        <name>substrate</name>
    </ligand>
</feature>
<dbReference type="GO" id="GO:0004765">
    <property type="term" value="F:shikimate kinase activity"/>
    <property type="evidence" value="ECO:0007669"/>
    <property type="project" value="UniProtKB-UniRule"/>
</dbReference>
<keyword evidence="13" id="KW-0479">Metal-binding</keyword>
<feature type="region of interest" description="Disordered" evidence="14">
    <location>
        <begin position="525"/>
        <end position="606"/>
    </location>
</feature>
<evidence type="ECO:0000259" key="15">
    <source>
        <dbReference type="PROSITE" id="PS50600"/>
    </source>
</evidence>
<dbReference type="PANTHER" id="PTHR21087">
    <property type="entry name" value="SHIKIMATE KINASE"/>
    <property type="match status" value="1"/>
</dbReference>
<dbReference type="NCBIfam" id="NF041399">
    <property type="entry name" value="XopAD"/>
    <property type="match status" value="1"/>
</dbReference>
<dbReference type="Gene3D" id="3.40.395.10">
    <property type="entry name" value="Adenoviral Proteinase, Chain A"/>
    <property type="match status" value="1"/>
</dbReference>
<feature type="compositionally biased region" description="Basic residues" evidence="14">
    <location>
        <begin position="358"/>
        <end position="368"/>
    </location>
</feature>
<accession>A0A1E3VDX9</accession>
<keyword evidence="7 13" id="KW-0547">Nucleotide-binding</keyword>
<protein>
    <recommendedName>
        <fullName evidence="3 13">Shikimate kinase</fullName>
        <shortName evidence="13">SK</shortName>
        <ecNumber evidence="3 13">2.7.1.71</ecNumber>
    </recommendedName>
</protein>
<feature type="binding site" evidence="13">
    <location>
        <position position="2774"/>
    </location>
    <ligand>
        <name>ATP</name>
        <dbReference type="ChEBI" id="CHEBI:30616"/>
    </ligand>
</feature>
<feature type="binding site" evidence="13">
    <location>
        <begin position="2668"/>
        <end position="2673"/>
    </location>
    <ligand>
        <name>ATP</name>
        <dbReference type="ChEBI" id="CHEBI:30616"/>
    </ligand>
</feature>
<feature type="compositionally biased region" description="Polar residues" evidence="14">
    <location>
        <begin position="583"/>
        <end position="595"/>
    </location>
</feature>
<dbReference type="STRING" id="1752398.A8M32_08695"/>
<dbReference type="SUPFAM" id="SSF54001">
    <property type="entry name" value="Cysteine proteinases"/>
    <property type="match status" value="1"/>
</dbReference>
<feature type="region of interest" description="Disordered" evidence="14">
    <location>
        <begin position="2832"/>
        <end position="2871"/>
    </location>
</feature>
<keyword evidence="8 13" id="KW-0418">Kinase</keyword>
<dbReference type="GO" id="GO:0009423">
    <property type="term" value="P:chorismate biosynthetic process"/>
    <property type="evidence" value="ECO:0007669"/>
    <property type="project" value="UniProtKB-UniRule"/>
</dbReference>
<comment type="pathway">
    <text evidence="1 13">Metabolic intermediate biosynthesis; chorismate biosynthesis; chorismate from D-erythrose 4-phosphate and phosphoenolpyruvate: step 5/7.</text>
</comment>
<dbReference type="SUPFAM" id="SSF52540">
    <property type="entry name" value="P-loop containing nucleoside triphosphate hydrolases"/>
    <property type="match status" value="1"/>
</dbReference>
<dbReference type="PROSITE" id="PS50600">
    <property type="entry name" value="ULP_PROTEASE"/>
    <property type="match status" value="1"/>
</dbReference>
<keyword evidence="5" id="KW-0645">Protease</keyword>
<feature type="binding site" evidence="13">
    <location>
        <position position="2690"/>
    </location>
    <ligand>
        <name>substrate</name>
    </ligand>
</feature>
<dbReference type="PANTHER" id="PTHR21087:SF16">
    <property type="entry name" value="SHIKIMATE KINASE 1, CHLOROPLASTIC"/>
    <property type="match status" value="1"/>
</dbReference>
<evidence type="ECO:0000313" key="17">
    <source>
        <dbReference type="Proteomes" id="UP000094342"/>
    </source>
</evidence>
<evidence type="ECO:0000256" key="13">
    <source>
        <dbReference type="HAMAP-Rule" id="MF_00109"/>
    </source>
</evidence>
<keyword evidence="17" id="KW-1185">Reference proteome</keyword>
<evidence type="ECO:0000256" key="8">
    <source>
        <dbReference type="ARBA" id="ARBA00022777"/>
    </source>
</evidence>
<dbReference type="Pfam" id="PF02902">
    <property type="entry name" value="Peptidase_C48"/>
    <property type="match status" value="1"/>
</dbReference>
<evidence type="ECO:0000256" key="9">
    <source>
        <dbReference type="ARBA" id="ARBA00022801"/>
    </source>
</evidence>
<gene>
    <name evidence="13" type="primary">aroK</name>
    <name evidence="16" type="ORF">A8M32_08695</name>
</gene>
<dbReference type="GO" id="GO:0006508">
    <property type="term" value="P:proteolysis"/>
    <property type="evidence" value="ECO:0007669"/>
    <property type="project" value="UniProtKB-KW"/>
</dbReference>
<evidence type="ECO:0000256" key="1">
    <source>
        <dbReference type="ARBA" id="ARBA00004842"/>
    </source>
</evidence>
<dbReference type="EMBL" id="LYBW01000054">
    <property type="protein sequence ID" value="ODR91782.1"/>
    <property type="molecule type" value="Genomic_DNA"/>
</dbReference>
<evidence type="ECO:0000256" key="5">
    <source>
        <dbReference type="ARBA" id="ARBA00022670"/>
    </source>
</evidence>
<dbReference type="InterPro" id="IPR031322">
    <property type="entry name" value="Shikimate/glucono_kinase"/>
</dbReference>
<reference evidence="17" key="1">
    <citation type="submission" date="2016-05" db="EMBL/GenBank/DDBJ databases">
        <authorList>
            <person name="Li Y."/>
        </authorList>
    </citation>
    <scope>NUCLEOTIDE SEQUENCE [LARGE SCALE GENOMIC DNA]</scope>
    <source>
        <strain evidence="17">YIC4027</strain>
    </source>
</reference>
<sequence>MAVPLCITAGQIKAEDQQMKGLLAEFESSRLEASLTANRGPTLEEKQEALDRIVDAGSTVLEYHASLAPGSDSILSNDHARLTRDLVLDAASECMELAKDGMQLLEIRNKAHAVLALVLRSNPSPAKLSQAVSSVARHYIACVEFWEKKTWRAERIQLAYAVTANLPNTNAEIQQAEEAKLRLHTGSTLMSRFMVLQSRIELARLLIEPRASSFQAPLREMLIGENGRVPLLDALSASVLPAVHRTRGALQTKAGRPLDSIDCSVLQGVMQRLLDFASALPDLLGRLSDDRTGADLPLELLGQIAEGARGTADQVLQLLDLQPTRSSISERPAAAVTATDTTGQAVTERAAPAEGTSTRRKGKSRRKPSAGARSSAPGRPEPQVVSGKSGTAQATEVLSLGNSSSGPSISPHRIADAAPRAGITAGRVLPSLSVDGARAREKSFVGEPRPGDQGPGTSQPDALPTGSQTVGIGEAGSSSSPPQSSHAVGQSSQSSDVGVQRTLAGSQYKRMSYARVVLGADEALGGKSADSSIGPARALTTPRRAASGPQHHSTQGPQGEVTARGKKSLRFHENWRLRDPKPSRSQPDTLPPQEQSEPRPAAGAGRRRFDNVAAQSYNEALLNDALHEISFAPGITEFSCAVVKYDKSLQGQAHHATFLQRAASEFTRQFIPRWEQDVRVRNTWGYATSCNAISRETGGQAGMEACSAMAAQVSRLGSALNDVESKTLSLFVLSFSRYPRVAECRNGMIGIAKVFHEQRGALSELNGQSLALLVNGFSKWPEHENARKAAIAVAAEIRRRPAGLSDFGPQNLANVVNGLSKWPQEAECCGTINAIADEVCHRADKDANLSGFNPQALANLVNGFSKAPELVHSRQATVVIADAVCRRADKDADLSGFHPQDLANLVNGFSKWPEDCRGAIAAIARAVPCAAGELSGFIGQDLANLVNGFSKLQAAECSRASVAIASEVCHRASRPEVGLSDFNPQHLANLVNGFSKLQAAECSRAAVAIAGEVCHRASRREVWLSDFDGQHLANLVNGFSKWPQEENLGHATNIVADEVLRCADQLPMFDAHHLASLVNGFSRWPQSENSYQATVAVAGAVVSRPGRLQGFTGQDLANLVNGFSKWPEDCRGAIVAIARAVARAAGELSGFNELDLANLVNGFSKWPEDCRGAIVAVARQVGGRADQLPVFGPQALANLVNGFSKCPDEAGCGDAVVALAAEVVSRASPSDLLPGFDPQALANLVNGFSKWPQEEKSRQAAAVIAGEVIRSANQLPDFTSQHLSNLVNGFSKWPQEEKSRQATAVIAGEVIRDADRLSGLSSQQLANLLNGFDRCAEEEACSQAVLEIARRLGPAGRPYRHFTTHGLSSIANSLARGVMRREDAGEIAEAALLKDRLHKLAHYLHYASDRIGEADAVAVTSILKALAKAQLHDDLSLLAAPGINRLRQLHQAPGFAVENNLEIMGNICAVLLPLARSPRKQLRWHRRQALNLLNDIQPIVEHKIEAHLRASDAERNRGPNSTRRPALSIYQVLKARANLATLLRRPYVEGSKSDLRVRRDELQSKTKEILDSTRELIESDLSSMSWNLIAQIEAERPIDALDTFVAQNAATVQAQHSASVFDVHQVLRAMDHEPRAPQGEAGLMRLPVVDMQGRQLATDPETRYSIFHRLTSGAVKMVAVQLPGKPSPFMLARTLTVEGVPYRMDLFGGSKLKPPRKTLSQIAAKLPGRGEPEPSGGKLLAIPYAETAPGTSFEKLSRAWAPFKEAYYYTQRRGFAAPPALKDLGPHDYALEGAFKLSLLPDRPASEHPFKLTGREGPIALRPHDGCGFIKASLATRMKAVRLAGGQEGAARVPAFGEGRRSSLPATALQHYPRSEMVANEVREKAKIWLDSRQGQRLTAEELFRTLTSGHIDGPGAVAVPSGDECLHVPTLKSETLTGTNGVLIGRSPYDKPNLRPIATDLVRSAAGGDPTAVFLGACVAMQYSFNVAQKSGEELAADDPTFFAKGILIVVPDEMWPANYADRALVMSAEDVKCHSQWTTGKDRVKEDTALDCLGVLQATEVFAPGSLIAVPTGEQKKLDGDFDGDTVIIIGDRPQLYEHVREFDEKEQALGLPSLKPPKSHTPALDGDTYQFGRASQILAATQDVLETYSGLQRNFLAQSHESRRWFAERAIFGTYEGVHHELRRDIGQLLGREEVSGQDIENLFARARREIEIAQHPVAREMAELLVADLEAWAEGHEVEPAPETVEHAEGTESTTLSAAVSDLLPDLADAYPATSQPKDRIRALIDNYPARIDPRPDGYNPDDLVQSANNLLSLGIKVGTDAYKSNTGAQLFSKKSRDLQRLLHTTPGLRSVPYVKSLATSLNHGSFDFRAALKNLEDNPTLTASVMQTSISLAVDERILREPSGLPPAAANSDETITLTREEASERARSEVARAMKEEGKITAAALNVAASLRKMGIQVKMPHLERRLRSERSIREQLAGTSVSSDSTQQLISNAVRHVFEIPDKDFTRAFKAAILAFEEQDYTEIEVTNWFKFERPAYLGIHAVLATAAGYRFQMEFHTPASYSAKVDNHDTYKELQQLKRRDAPEKTEELEQKVIESYKAVRRPDDVLSITHWSDGKGSVAVAGLRAAGQSRKSEIARPPEATDIVAALGGRPIVLVGMSGAGKSTIGPVLAGRLGLPFIDTDRRIEQKIGKSISAIFREHGEDYFRKLEAGEIAKLLGAGIGVIATGGGAVLNEQTRHLIGSKGLSIWLDTDVDAIRKRTRKDPKRPLLQDPDPDQKLARLMSERRPLYQQANLRFVPPHGNDRKNADPCLKALHAYLCAPNADRSPPGTALRDDIRSAPTPTPPTFDARIGRSDAPASKRPEASVLGTTEWLSDAHIQRDYDFLEQQLQGIDPTLAASIRLVDPSVSHLLRHMELQHARGMLQSIYNRNAAPADFLFLPVNNGTLDGRGTHWSLLLVDRRDPKRQVAYHYDSLQHRRYNDEAATQLAERLDATLAPARMAAQPNDYDCGVFVVDGTRALVKRLVDGERPNHEPLHLDTLIADRQALQSRLTRY</sequence>
<feature type="binding site" evidence="13">
    <location>
        <position position="2736"/>
    </location>
    <ligand>
        <name>substrate</name>
    </ligand>
</feature>
<keyword evidence="4 13" id="KW-0028">Amino-acid biosynthesis</keyword>
<organism evidence="16 17">
    <name type="scientific">Sinorhizobium alkalisoli</name>
    <dbReference type="NCBI Taxonomy" id="1752398"/>
    <lineage>
        <taxon>Bacteria</taxon>
        <taxon>Pseudomonadati</taxon>
        <taxon>Pseudomonadota</taxon>
        <taxon>Alphaproteobacteria</taxon>
        <taxon>Hyphomicrobiales</taxon>
        <taxon>Rhizobiaceae</taxon>
        <taxon>Sinorhizobium/Ensifer group</taxon>
        <taxon>Sinorhizobium</taxon>
    </lineage>
</organism>
<feature type="compositionally biased region" description="Low complexity" evidence="14">
    <location>
        <begin position="535"/>
        <end position="546"/>
    </location>
</feature>
<keyword evidence="11 13" id="KW-0057">Aromatic amino acid biosynthesis</keyword>
<dbReference type="GO" id="GO:0008652">
    <property type="term" value="P:amino acid biosynthetic process"/>
    <property type="evidence" value="ECO:0007669"/>
    <property type="project" value="UniProtKB-KW"/>
</dbReference>
<dbReference type="EC" id="2.7.1.71" evidence="3 13"/>
<dbReference type="Proteomes" id="UP000094342">
    <property type="component" value="Unassembled WGS sequence"/>
</dbReference>
<dbReference type="InterPro" id="IPR000623">
    <property type="entry name" value="Shikimate_kinase/TSH1"/>
</dbReference>
<comment type="caution">
    <text evidence="16">The sequence shown here is derived from an EMBL/GenBank/DDBJ whole genome shotgun (WGS) entry which is preliminary data.</text>
</comment>
<dbReference type="Gene3D" id="3.40.50.300">
    <property type="entry name" value="P-loop containing nucleotide triphosphate hydrolases"/>
    <property type="match status" value="1"/>
</dbReference>
<feature type="binding site" evidence="13">
    <location>
        <position position="2793"/>
    </location>
    <ligand>
        <name>substrate</name>
    </ligand>
</feature>
<dbReference type="InterPro" id="IPR038765">
    <property type="entry name" value="Papain-like_cys_pep_sf"/>
</dbReference>
<proteinExistence type="inferred from homology"/>
<comment type="similarity">
    <text evidence="2 13">Belongs to the shikimate kinase family.</text>
</comment>
<dbReference type="InterPro" id="IPR003653">
    <property type="entry name" value="Peptidase_C48_C"/>
</dbReference>
<dbReference type="GO" id="GO:0005829">
    <property type="term" value="C:cytosol"/>
    <property type="evidence" value="ECO:0007669"/>
    <property type="project" value="TreeGrafter"/>
</dbReference>
<name>A0A1E3VDX9_9HYPH</name>
<comment type="caution">
    <text evidence="13">Lacks conserved residue(s) required for the propagation of feature annotation.</text>
</comment>
<dbReference type="CDD" id="cd00464">
    <property type="entry name" value="SK"/>
    <property type="match status" value="1"/>
</dbReference>
<dbReference type="UniPathway" id="UPA00053">
    <property type="reaction ID" value="UER00088"/>
</dbReference>
<feature type="compositionally biased region" description="Polar residues" evidence="14">
    <location>
        <begin position="455"/>
        <end position="470"/>
    </location>
</feature>
<comment type="subcellular location">
    <subcellularLocation>
        <location evidence="13">Cytoplasm</location>
    </subcellularLocation>
</comment>
<evidence type="ECO:0000313" key="16">
    <source>
        <dbReference type="EMBL" id="ODR91782.1"/>
    </source>
</evidence>
<comment type="function">
    <text evidence="13">Catalyzes the specific phosphorylation of the 3-hydroxyl group of shikimic acid using ATP as a cosubstrate.</text>
</comment>
<dbReference type="PROSITE" id="PS01128">
    <property type="entry name" value="SHIKIMATE_KINASE"/>
    <property type="match status" value="1"/>
</dbReference>
<evidence type="ECO:0000256" key="14">
    <source>
        <dbReference type="SAM" id="MobiDB-lite"/>
    </source>
</evidence>
<evidence type="ECO:0000256" key="4">
    <source>
        <dbReference type="ARBA" id="ARBA00022605"/>
    </source>
</evidence>
<dbReference type="GO" id="GO:0005524">
    <property type="term" value="F:ATP binding"/>
    <property type="evidence" value="ECO:0007669"/>
    <property type="project" value="UniProtKB-UniRule"/>
</dbReference>
<evidence type="ECO:0000256" key="12">
    <source>
        <dbReference type="ARBA" id="ARBA00048567"/>
    </source>
</evidence>
<evidence type="ECO:0000256" key="10">
    <source>
        <dbReference type="ARBA" id="ARBA00022840"/>
    </source>
</evidence>
<keyword evidence="13" id="KW-0963">Cytoplasm</keyword>
<feature type="region of interest" description="Disordered" evidence="14">
    <location>
        <begin position="326"/>
        <end position="392"/>
    </location>
</feature>
<keyword evidence="10 13" id="KW-0067">ATP-binding</keyword>
<evidence type="ECO:0000256" key="11">
    <source>
        <dbReference type="ARBA" id="ARBA00023141"/>
    </source>
</evidence>
<feature type="compositionally biased region" description="Basic and acidic residues" evidence="14">
    <location>
        <begin position="2858"/>
        <end position="2871"/>
    </location>
</feature>
<evidence type="ECO:0000256" key="7">
    <source>
        <dbReference type="ARBA" id="ARBA00022741"/>
    </source>
</evidence>
<dbReference type="GO" id="GO:0000287">
    <property type="term" value="F:magnesium ion binding"/>
    <property type="evidence" value="ECO:0007669"/>
    <property type="project" value="UniProtKB-UniRule"/>
</dbReference>
<feature type="region of interest" description="Disordered" evidence="14">
    <location>
        <begin position="443"/>
        <end position="499"/>
    </location>
</feature>
<dbReference type="GO" id="GO:0009073">
    <property type="term" value="P:aromatic amino acid family biosynthetic process"/>
    <property type="evidence" value="ECO:0007669"/>
    <property type="project" value="UniProtKB-KW"/>
</dbReference>
<dbReference type="NCBIfam" id="NF010552">
    <property type="entry name" value="PRK13946.1"/>
    <property type="match status" value="1"/>
</dbReference>